<keyword evidence="2" id="KW-0812">Transmembrane</keyword>
<feature type="transmembrane region" description="Helical" evidence="2">
    <location>
        <begin position="66"/>
        <end position="85"/>
    </location>
</feature>
<gene>
    <name evidence="4" type="ORF">MAM_04977</name>
</gene>
<sequence length="904" mass="101298">MYPPLGCFLFAVFFVSVTSTKFLRLSLNAHAFPTGVFVFCLPTFVVPDTVLITCVWLLLRPRNGLSALLGLGVACFICLVSLGAASSQLGFFYQTGGEIDWGDATSFALSEDGRKVLLSEGKTPLVFACIIFAVSWLVKFRLYKFASSILAAGEIHARSGLFRPMLLFAAVRKKRRGDLNNTCAETESSLLPTHECDSDSDFSDFNSDGPPSRCTHRRLAETDSASARSVCRPRFVVPWSFGIVAVLGFLCILTLFDPELPYSRMFTTLPLPLLAVFAPKSVECTSTSWPLPDLIDSANWESPRGDFKGWAPGTANDIIQKYRDRRPDWVPPELPPGFARWSPAAKTGRLGELVENATSHGGGGGSCPDPLALDRYYNPANDPMKISNLDKPVLEPLEEAFRSGSVRIKHIAIILMESMREELFPLQQGSRFHDLIMESHDELDHDSVNELLSHMSPNTERITGKSGNWRSTNGTAFGRTRPEWDDKTRDGFGGVNVVGGLTTSSVSTKSLAAVHCGAWPMPVDMFQEAETESYQPCLPEILELFNRMKNKTASDHYHEQQWYPAFFQAVTDGYDRQDRFDSKIGFKHIVNKNRIKADSWTKPELEEINYFGFPETALKTYMTDYITNATANNQRMLLSHFTSTTHHPWAVPKGFNSSEYMGSAHGLLQTHKDLNSYLNTVRFNDAWIGQLMQILDDQGISDETLVIFVGDHGQAFKEDVSKTGTYENSHISNFRVPITFRHPRLPRVQHRVNATSLSILPTILDLLVKTGSLNEKDAAAAADLVQDYEGQSLIRPFETTRKGRRAWNYGLVNPGGRMLTITSSDTPWRLVLPLDKKTEYVFSDLGRDPMELKRVLEWSIKRLASTVGRKYGQDAAQWLIEAEKVGLWWAAERKRLWNYDPSSS</sequence>
<dbReference type="Gene3D" id="3.40.720.10">
    <property type="entry name" value="Alkaline Phosphatase, subunit A"/>
    <property type="match status" value="1"/>
</dbReference>
<dbReference type="SUPFAM" id="SSF53649">
    <property type="entry name" value="Alkaline phosphatase-like"/>
    <property type="match status" value="1"/>
</dbReference>
<proteinExistence type="predicted"/>
<evidence type="ECO:0000256" key="2">
    <source>
        <dbReference type="SAM" id="Phobius"/>
    </source>
</evidence>
<dbReference type="GeneID" id="63739432"/>
<dbReference type="Pfam" id="PF00884">
    <property type="entry name" value="Sulfatase"/>
    <property type="match status" value="1"/>
</dbReference>
<keyword evidence="2" id="KW-0472">Membrane</keyword>
<feature type="transmembrane region" description="Helical" evidence="2">
    <location>
        <begin position="236"/>
        <end position="256"/>
    </location>
</feature>
<keyword evidence="5" id="KW-1185">Reference proteome</keyword>
<evidence type="ECO:0000259" key="3">
    <source>
        <dbReference type="Pfam" id="PF00884"/>
    </source>
</evidence>
<protein>
    <submittedName>
        <fullName evidence="4">Sulfatase domain containing protein</fullName>
    </submittedName>
</protein>
<dbReference type="InterPro" id="IPR052701">
    <property type="entry name" value="GAG_Ulvan_Degrading_Sulfatases"/>
</dbReference>
<feature type="transmembrane region" description="Helical" evidence="2">
    <location>
        <begin position="125"/>
        <end position="142"/>
    </location>
</feature>
<dbReference type="EMBL" id="AZHE01000011">
    <property type="protein sequence ID" value="KHN97380.1"/>
    <property type="molecule type" value="Genomic_DNA"/>
</dbReference>
<keyword evidence="2" id="KW-1133">Transmembrane helix</keyword>
<dbReference type="AlphaFoldDB" id="A0A0B2WWY7"/>
<feature type="transmembrane region" description="Helical" evidence="2">
    <location>
        <begin position="36"/>
        <end position="59"/>
    </location>
</feature>
<reference evidence="4 5" key="1">
    <citation type="journal article" date="2014" name="Proc. Natl. Acad. Sci. U.S.A.">
        <title>Trajectory and genomic determinants of fungal-pathogen speciation and host adaptation.</title>
        <authorList>
            <person name="Hu X."/>
            <person name="Xiao G."/>
            <person name="Zheng P."/>
            <person name="Shang Y."/>
            <person name="Su Y."/>
            <person name="Zhang X."/>
            <person name="Liu X."/>
            <person name="Zhan S."/>
            <person name="St Leger R.J."/>
            <person name="Wang C."/>
        </authorList>
    </citation>
    <scope>NUCLEOTIDE SEQUENCE [LARGE SCALE GENOMIC DNA]</scope>
    <source>
        <strain evidence="4 5">ARSEF 1941</strain>
    </source>
</reference>
<dbReference type="PANTHER" id="PTHR43751:SF3">
    <property type="entry name" value="SULFATASE N-TERMINAL DOMAIN-CONTAINING PROTEIN"/>
    <property type="match status" value="1"/>
</dbReference>
<dbReference type="PANTHER" id="PTHR43751">
    <property type="entry name" value="SULFATASE"/>
    <property type="match status" value="1"/>
</dbReference>
<feature type="compositionally biased region" description="Polar residues" evidence="1">
    <location>
        <begin position="458"/>
        <end position="475"/>
    </location>
</feature>
<comment type="caution">
    <text evidence="4">The sequence shown here is derived from an EMBL/GenBank/DDBJ whole genome shotgun (WGS) entry which is preliminary data.</text>
</comment>
<feature type="domain" description="Sulfatase N-terminal" evidence="3">
    <location>
        <begin position="473"/>
        <end position="767"/>
    </location>
</feature>
<dbReference type="InterPro" id="IPR017850">
    <property type="entry name" value="Alkaline_phosphatase_core_sf"/>
</dbReference>
<feature type="region of interest" description="Disordered" evidence="1">
    <location>
        <begin position="458"/>
        <end position="485"/>
    </location>
</feature>
<dbReference type="InterPro" id="IPR000917">
    <property type="entry name" value="Sulfatase_N"/>
</dbReference>
<dbReference type="RefSeq" id="XP_040678446.1">
    <property type="nucleotide sequence ID" value="XM_040823775.1"/>
</dbReference>
<dbReference type="Proteomes" id="UP000030816">
    <property type="component" value="Unassembled WGS sequence"/>
</dbReference>
<evidence type="ECO:0000256" key="1">
    <source>
        <dbReference type="SAM" id="MobiDB-lite"/>
    </source>
</evidence>
<dbReference type="HOGENOM" id="CLU_016056_0_0_1"/>
<organism evidence="4 5">
    <name type="scientific">Metarhizium album (strain ARSEF 1941)</name>
    <dbReference type="NCBI Taxonomy" id="1081103"/>
    <lineage>
        <taxon>Eukaryota</taxon>
        <taxon>Fungi</taxon>
        <taxon>Dikarya</taxon>
        <taxon>Ascomycota</taxon>
        <taxon>Pezizomycotina</taxon>
        <taxon>Sordariomycetes</taxon>
        <taxon>Hypocreomycetidae</taxon>
        <taxon>Hypocreales</taxon>
        <taxon>Clavicipitaceae</taxon>
        <taxon>Metarhizium</taxon>
    </lineage>
</organism>
<name>A0A0B2WWY7_METAS</name>
<dbReference type="OrthoDB" id="96314at2759"/>
<accession>A0A0B2WWY7</accession>
<evidence type="ECO:0000313" key="5">
    <source>
        <dbReference type="Proteomes" id="UP000030816"/>
    </source>
</evidence>
<evidence type="ECO:0000313" key="4">
    <source>
        <dbReference type="EMBL" id="KHN97380.1"/>
    </source>
</evidence>